<dbReference type="GO" id="GO:0005615">
    <property type="term" value="C:extracellular space"/>
    <property type="evidence" value="ECO:0007669"/>
    <property type="project" value="TreeGrafter"/>
</dbReference>
<feature type="chain" id="PRO_5034641132" description="Gastrin/cholecystokinin peptide hormone domain-containing protein" evidence="4">
    <location>
        <begin position="22"/>
        <end position="105"/>
    </location>
</feature>
<reference evidence="6" key="1">
    <citation type="submission" date="2025-08" db="UniProtKB">
        <authorList>
            <consortium name="Ensembl"/>
        </authorList>
    </citation>
    <scope>IDENTIFICATION</scope>
</reference>
<feature type="domain" description="Gastrin/cholecystokinin peptide hormone" evidence="5">
    <location>
        <begin position="25"/>
        <end position="100"/>
    </location>
</feature>
<reference evidence="6" key="2">
    <citation type="submission" date="2025-09" db="UniProtKB">
        <authorList>
            <consortium name="Ensembl"/>
        </authorList>
    </citation>
    <scope>IDENTIFICATION</scope>
</reference>
<dbReference type="PANTHER" id="PTHR10786:SF0">
    <property type="entry name" value="CHOLECYSTOKININ"/>
    <property type="match status" value="1"/>
</dbReference>
<feature type="signal peptide" evidence="4">
    <location>
        <begin position="1"/>
        <end position="21"/>
    </location>
</feature>
<evidence type="ECO:0000256" key="4">
    <source>
        <dbReference type="SAM" id="SignalP"/>
    </source>
</evidence>
<organism evidence="6 7">
    <name type="scientific">Neogobius melanostomus</name>
    <name type="common">round goby</name>
    <dbReference type="NCBI Taxonomy" id="47308"/>
    <lineage>
        <taxon>Eukaryota</taxon>
        <taxon>Metazoa</taxon>
        <taxon>Chordata</taxon>
        <taxon>Craniata</taxon>
        <taxon>Vertebrata</taxon>
        <taxon>Euteleostomi</taxon>
        <taxon>Actinopterygii</taxon>
        <taxon>Neopterygii</taxon>
        <taxon>Teleostei</taxon>
        <taxon>Neoteleostei</taxon>
        <taxon>Acanthomorphata</taxon>
        <taxon>Gobiaria</taxon>
        <taxon>Gobiiformes</taxon>
        <taxon>Gobioidei</taxon>
        <taxon>Gobiidae</taxon>
        <taxon>Benthophilinae</taxon>
        <taxon>Neogobiini</taxon>
        <taxon>Neogobius</taxon>
    </lineage>
</organism>
<dbReference type="InterPro" id="IPR001651">
    <property type="entry name" value="Gastrin/CCK"/>
</dbReference>
<dbReference type="PANTHER" id="PTHR10786">
    <property type="entry name" value="CHOLECYSTOKININ"/>
    <property type="match status" value="1"/>
</dbReference>
<evidence type="ECO:0000259" key="5">
    <source>
        <dbReference type="Pfam" id="PF00918"/>
    </source>
</evidence>
<name>A0A8C6TQ79_9GOBI</name>
<feature type="compositionally biased region" description="Basic and acidic residues" evidence="3">
    <location>
        <begin position="53"/>
        <end position="64"/>
    </location>
</feature>
<evidence type="ECO:0000313" key="6">
    <source>
        <dbReference type="Ensembl" id="ENSNMLP00000023478.1"/>
    </source>
</evidence>
<dbReference type="GO" id="GO:0007586">
    <property type="term" value="P:digestion"/>
    <property type="evidence" value="ECO:0007669"/>
    <property type="project" value="InterPro"/>
</dbReference>
<dbReference type="AlphaFoldDB" id="A0A8C6TQ79"/>
<evidence type="ECO:0000256" key="2">
    <source>
        <dbReference type="ARBA" id="ARBA00022815"/>
    </source>
</evidence>
<dbReference type="Pfam" id="PF00918">
    <property type="entry name" value="Gastrin"/>
    <property type="match status" value="1"/>
</dbReference>
<dbReference type="Ensembl" id="ENSNMLT00000026270.1">
    <property type="protein sequence ID" value="ENSNMLP00000023478.1"/>
    <property type="gene ID" value="ENSNMLG00000015112.1"/>
</dbReference>
<dbReference type="InterPro" id="IPR015499">
    <property type="entry name" value="CCK-like"/>
</dbReference>
<evidence type="ECO:0000313" key="7">
    <source>
        <dbReference type="Proteomes" id="UP000694523"/>
    </source>
</evidence>
<evidence type="ECO:0000256" key="1">
    <source>
        <dbReference type="ARBA" id="ARBA00022641"/>
    </source>
</evidence>
<accession>A0A8C6TQ79</accession>
<keyword evidence="1" id="KW-0765">Sulfation</keyword>
<keyword evidence="2" id="KW-0027">Amidation</keyword>
<keyword evidence="7" id="KW-1185">Reference proteome</keyword>
<sequence>MYCGGLGCFAVLASLLISSAALPEKQTERNSILQKLLSRRDSGAQDPAASQTRIERRPHLSEDDREIMTKQLMHAISEMMNSECMSDRDYKGWVDFGRRRDAEMA</sequence>
<proteinExistence type="predicted"/>
<dbReference type="GO" id="GO:0005184">
    <property type="term" value="F:neuropeptide hormone activity"/>
    <property type="evidence" value="ECO:0007669"/>
    <property type="project" value="InterPro"/>
</dbReference>
<dbReference type="Proteomes" id="UP000694523">
    <property type="component" value="Unplaced"/>
</dbReference>
<dbReference type="GO" id="GO:0030424">
    <property type="term" value="C:axon"/>
    <property type="evidence" value="ECO:0007669"/>
    <property type="project" value="TreeGrafter"/>
</dbReference>
<keyword evidence="4" id="KW-0732">Signal</keyword>
<protein>
    <recommendedName>
        <fullName evidence="5">Gastrin/cholecystokinin peptide hormone domain-containing protein</fullName>
    </recommendedName>
</protein>
<evidence type="ECO:0000256" key="3">
    <source>
        <dbReference type="SAM" id="MobiDB-lite"/>
    </source>
</evidence>
<feature type="region of interest" description="Disordered" evidence="3">
    <location>
        <begin position="34"/>
        <end position="64"/>
    </location>
</feature>